<dbReference type="EMBL" id="CM039436">
    <property type="protein sequence ID" value="KAI4314333.1"/>
    <property type="molecule type" value="Genomic_DNA"/>
</dbReference>
<reference evidence="1 2" key="1">
    <citation type="journal article" date="2022" name="DNA Res.">
        <title>Chromosomal-level genome assembly of the orchid tree Bauhinia variegata (Leguminosae; Cercidoideae) supports the allotetraploid origin hypothesis of Bauhinia.</title>
        <authorList>
            <person name="Zhong Y."/>
            <person name="Chen Y."/>
            <person name="Zheng D."/>
            <person name="Pang J."/>
            <person name="Liu Y."/>
            <person name="Luo S."/>
            <person name="Meng S."/>
            <person name="Qian L."/>
            <person name="Wei D."/>
            <person name="Dai S."/>
            <person name="Zhou R."/>
        </authorList>
    </citation>
    <scope>NUCLEOTIDE SEQUENCE [LARGE SCALE GENOMIC DNA]</scope>
    <source>
        <strain evidence="1">BV-YZ2020</strain>
    </source>
</reference>
<dbReference type="Proteomes" id="UP000828941">
    <property type="component" value="Chromosome 11"/>
</dbReference>
<comment type="caution">
    <text evidence="1">The sequence shown here is derived from an EMBL/GenBank/DDBJ whole genome shotgun (WGS) entry which is preliminary data.</text>
</comment>
<protein>
    <submittedName>
        <fullName evidence="1">Uncharacterized protein</fullName>
    </submittedName>
</protein>
<organism evidence="1 2">
    <name type="scientific">Bauhinia variegata</name>
    <name type="common">Purple orchid tree</name>
    <name type="synonym">Phanera variegata</name>
    <dbReference type="NCBI Taxonomy" id="167791"/>
    <lineage>
        <taxon>Eukaryota</taxon>
        <taxon>Viridiplantae</taxon>
        <taxon>Streptophyta</taxon>
        <taxon>Embryophyta</taxon>
        <taxon>Tracheophyta</taxon>
        <taxon>Spermatophyta</taxon>
        <taxon>Magnoliopsida</taxon>
        <taxon>eudicotyledons</taxon>
        <taxon>Gunneridae</taxon>
        <taxon>Pentapetalae</taxon>
        <taxon>rosids</taxon>
        <taxon>fabids</taxon>
        <taxon>Fabales</taxon>
        <taxon>Fabaceae</taxon>
        <taxon>Cercidoideae</taxon>
        <taxon>Cercideae</taxon>
        <taxon>Bauhiniinae</taxon>
        <taxon>Bauhinia</taxon>
    </lineage>
</organism>
<sequence length="335" mass="37830">MAGAGNAAYHDIQSLFSSSERDYLVKIESLKRKKLGLYSSASWCGPCQLFTPNLVEVSKEVYPNSDFEVIFLSADDDDEAFNGYFAKMLWLAVPFSDSDTCNRLDKLFKVMGIPHLVILHENGRVVTESGVQVIREYEVEGYPFTSERIGELKEQEEEARRNQSLRTLLVSRSRDFVISADSNKVPISELEVKIMDDEEEAFKQGLKSRPWFSLPIKDKSFEKLARYFELSSLPTVDIIGPDGKTLHSNVAEAIEDHGIIAYPFTPEKFAELAEIEKAKEEAQTLESILVSGDLDFVIGKDGVKIPRVRFSEEEHPPVLLSPLVWSMPCFPAKTY</sequence>
<name>A0ACB9LTG8_BAUVA</name>
<accession>A0ACB9LTG8</accession>
<keyword evidence="2" id="KW-1185">Reference proteome</keyword>
<evidence type="ECO:0000313" key="2">
    <source>
        <dbReference type="Proteomes" id="UP000828941"/>
    </source>
</evidence>
<evidence type="ECO:0000313" key="1">
    <source>
        <dbReference type="EMBL" id="KAI4314333.1"/>
    </source>
</evidence>
<proteinExistence type="predicted"/>
<gene>
    <name evidence="1" type="ORF">L6164_027252</name>
</gene>